<dbReference type="RefSeq" id="WP_306410314.1">
    <property type="nucleotide sequence ID" value="NZ_JANFPI010000002.1"/>
</dbReference>
<evidence type="ECO:0000313" key="1">
    <source>
        <dbReference type="EMBL" id="MCX8996527.1"/>
    </source>
</evidence>
<proteinExistence type="predicted"/>
<evidence type="ECO:0000313" key="2">
    <source>
        <dbReference type="Proteomes" id="UP001208771"/>
    </source>
</evidence>
<reference evidence="1" key="1">
    <citation type="submission" date="2022-07" db="EMBL/GenBank/DDBJ databases">
        <title>Ectorhizobium quercum gen.nov., sp. nov.</title>
        <authorList>
            <person name="Ma T."/>
            <person name="Li Y."/>
        </authorList>
    </citation>
    <scope>NUCLEOTIDE SEQUENCE</scope>
    <source>
        <strain evidence="1">BDR2-2</strain>
    </source>
</reference>
<gene>
    <name evidence="1" type="ORF">NOF55_05360</name>
</gene>
<organism evidence="1 2">
    <name type="scientific">Ectorhizobium quercum</name>
    <dbReference type="NCBI Taxonomy" id="2965071"/>
    <lineage>
        <taxon>Bacteria</taxon>
        <taxon>Pseudomonadati</taxon>
        <taxon>Pseudomonadota</taxon>
        <taxon>Alphaproteobacteria</taxon>
        <taxon>Hyphomicrobiales</taxon>
        <taxon>Rhizobiaceae</taxon>
        <taxon>Ectorhizobium</taxon>
    </lineage>
</organism>
<dbReference type="Proteomes" id="UP001208771">
    <property type="component" value="Unassembled WGS sequence"/>
</dbReference>
<keyword evidence="2" id="KW-1185">Reference proteome</keyword>
<accession>A0AAE3N0D7</accession>
<dbReference type="AlphaFoldDB" id="A0AAE3N0D7"/>
<name>A0AAE3N0D7_9HYPH</name>
<sequence>MSAVKKNVFRRTLAVVGAAVSAAAAVRNHRRPSDAALRELGIDPAGFPSVREF</sequence>
<dbReference type="EMBL" id="JANFPI010000002">
    <property type="protein sequence ID" value="MCX8996527.1"/>
    <property type="molecule type" value="Genomic_DNA"/>
</dbReference>
<comment type="caution">
    <text evidence="1">The sequence shown here is derived from an EMBL/GenBank/DDBJ whole genome shotgun (WGS) entry which is preliminary data.</text>
</comment>
<protein>
    <submittedName>
        <fullName evidence="1">Uncharacterized protein</fullName>
    </submittedName>
</protein>